<dbReference type="WBParaSite" id="ALUE_0000749001-mRNA-1">
    <property type="protein sequence ID" value="ALUE_0000749001-mRNA-1"/>
    <property type="gene ID" value="ALUE_0000749001"/>
</dbReference>
<proteinExistence type="predicted"/>
<evidence type="ECO:0000313" key="1">
    <source>
        <dbReference type="Proteomes" id="UP000036681"/>
    </source>
</evidence>
<reference evidence="2" key="1">
    <citation type="submission" date="2017-02" db="UniProtKB">
        <authorList>
            <consortium name="WormBaseParasite"/>
        </authorList>
    </citation>
    <scope>IDENTIFICATION</scope>
</reference>
<dbReference type="AlphaFoldDB" id="A0A0M3HWH4"/>
<evidence type="ECO:0000313" key="2">
    <source>
        <dbReference type="WBParaSite" id="ALUE_0000749001-mRNA-1"/>
    </source>
</evidence>
<organism evidence="1 2">
    <name type="scientific">Ascaris lumbricoides</name>
    <name type="common">Giant roundworm</name>
    <dbReference type="NCBI Taxonomy" id="6252"/>
    <lineage>
        <taxon>Eukaryota</taxon>
        <taxon>Metazoa</taxon>
        <taxon>Ecdysozoa</taxon>
        <taxon>Nematoda</taxon>
        <taxon>Chromadorea</taxon>
        <taxon>Rhabditida</taxon>
        <taxon>Spirurina</taxon>
        <taxon>Ascaridomorpha</taxon>
        <taxon>Ascaridoidea</taxon>
        <taxon>Ascarididae</taxon>
        <taxon>Ascaris</taxon>
    </lineage>
</organism>
<keyword evidence="1" id="KW-1185">Reference proteome</keyword>
<sequence>MLWVAFLISQSMTSKNGSSLFRTTKMGSVPPPYSFVKNS</sequence>
<name>A0A0M3HWH4_ASCLU</name>
<protein>
    <submittedName>
        <fullName evidence="2">Uncharacterized protein</fullName>
    </submittedName>
</protein>
<dbReference type="Proteomes" id="UP000036681">
    <property type="component" value="Unplaced"/>
</dbReference>
<accession>A0A0M3HWH4</accession>